<keyword evidence="1" id="KW-0812">Transmembrane</keyword>
<sequence length="132" mass="14111">MLEKIRKTLIFLGLMAIIALPNLALAGDSMGLLNEAAGAAGYNTEDEIAQTGLARIVGIVARTFIVITGVIFISYTIYGGWAWMTAAGNEEKVKKAQTTIRDGIIGLIVIFASAAIYYFIFNALSNTTTTSQ</sequence>
<comment type="caution">
    <text evidence="2">The sequence shown here is derived from an EMBL/GenBank/DDBJ whole genome shotgun (WGS) entry which is preliminary data.</text>
</comment>
<feature type="transmembrane region" description="Helical" evidence="1">
    <location>
        <begin position="59"/>
        <end position="83"/>
    </location>
</feature>
<gene>
    <name evidence="2" type="ORF">A2663_02910</name>
</gene>
<proteinExistence type="predicted"/>
<feature type="transmembrane region" description="Helical" evidence="1">
    <location>
        <begin position="104"/>
        <end position="124"/>
    </location>
</feature>
<dbReference type="EMBL" id="MHIF01000073">
    <property type="protein sequence ID" value="OGY45749.1"/>
    <property type="molecule type" value="Genomic_DNA"/>
</dbReference>
<evidence type="ECO:0000313" key="3">
    <source>
        <dbReference type="Proteomes" id="UP000178432"/>
    </source>
</evidence>
<keyword evidence="1" id="KW-1133">Transmembrane helix</keyword>
<evidence type="ECO:0000256" key="1">
    <source>
        <dbReference type="SAM" id="Phobius"/>
    </source>
</evidence>
<name>A0A1G1Y084_9BACT</name>
<keyword evidence="1" id="KW-0472">Membrane</keyword>
<reference evidence="2 3" key="1">
    <citation type="journal article" date="2016" name="Nat. Commun.">
        <title>Thousands of microbial genomes shed light on interconnected biogeochemical processes in an aquifer system.</title>
        <authorList>
            <person name="Anantharaman K."/>
            <person name="Brown C.T."/>
            <person name="Hug L.A."/>
            <person name="Sharon I."/>
            <person name="Castelle C.J."/>
            <person name="Probst A.J."/>
            <person name="Thomas B.C."/>
            <person name="Singh A."/>
            <person name="Wilkins M.J."/>
            <person name="Karaoz U."/>
            <person name="Brodie E.L."/>
            <person name="Williams K.H."/>
            <person name="Hubbard S.S."/>
            <person name="Banfield J.F."/>
        </authorList>
    </citation>
    <scope>NUCLEOTIDE SEQUENCE [LARGE SCALE GENOMIC DNA]</scope>
</reference>
<accession>A0A1G1Y084</accession>
<evidence type="ECO:0000313" key="2">
    <source>
        <dbReference type="EMBL" id="OGY45749.1"/>
    </source>
</evidence>
<dbReference type="AlphaFoldDB" id="A0A1G1Y084"/>
<dbReference type="Proteomes" id="UP000178432">
    <property type="component" value="Unassembled WGS sequence"/>
</dbReference>
<protein>
    <submittedName>
        <fullName evidence="2">Uncharacterized protein</fullName>
    </submittedName>
</protein>
<organism evidence="2 3">
    <name type="scientific">Candidatus Buchananbacteria bacterium RIFCSPHIGHO2_01_FULL_46_12</name>
    <dbReference type="NCBI Taxonomy" id="1797536"/>
    <lineage>
        <taxon>Bacteria</taxon>
        <taxon>Candidatus Buchananiibacteriota</taxon>
    </lineage>
</organism>